<feature type="active site" evidence="11">
    <location>
        <position position="382"/>
    </location>
</feature>
<keyword evidence="6" id="KW-0560">Oxidoreductase</keyword>
<dbReference type="Gene3D" id="3.90.1390.10">
    <property type="entry name" value="b-12 dependent (class ii) ribonucleotide reductase, chain A, domain 3"/>
    <property type="match status" value="1"/>
</dbReference>
<dbReference type="InterPro" id="IPR040763">
    <property type="entry name" value="RNR_alpha_hel"/>
</dbReference>
<evidence type="ECO:0000256" key="12">
    <source>
        <dbReference type="PIRSR" id="PIRSR613345-2"/>
    </source>
</evidence>
<evidence type="ECO:0000256" key="7">
    <source>
        <dbReference type="ARBA" id="ARBA00023157"/>
    </source>
</evidence>
<proteinExistence type="inferred from homology"/>
<dbReference type="PANTHER" id="PTHR43371:SF1">
    <property type="entry name" value="RIBONUCLEOSIDE-DIPHOSPHATE REDUCTASE"/>
    <property type="match status" value="1"/>
</dbReference>
<comment type="catalytic activity">
    <reaction evidence="10">
        <text>a 2'-deoxyribonucleoside 5'-triphosphate + [thioredoxin]-disulfide + H2O = a ribonucleoside 5'-triphosphate + [thioredoxin]-dithiol</text>
        <dbReference type="Rhea" id="RHEA:12701"/>
        <dbReference type="Rhea" id="RHEA-COMP:10698"/>
        <dbReference type="Rhea" id="RHEA-COMP:10700"/>
        <dbReference type="ChEBI" id="CHEBI:15377"/>
        <dbReference type="ChEBI" id="CHEBI:29950"/>
        <dbReference type="ChEBI" id="CHEBI:50058"/>
        <dbReference type="ChEBI" id="CHEBI:61557"/>
        <dbReference type="ChEBI" id="CHEBI:61560"/>
        <dbReference type="EC" id="1.17.4.2"/>
    </reaction>
</comment>
<gene>
    <name evidence="16" type="primary">41</name>
    <name evidence="16" type="ORF">SEA_THEIA_41</name>
</gene>
<feature type="disulfide bond" description="Redox-active" evidence="12">
    <location>
        <begin position="89"/>
        <end position="391"/>
    </location>
</feature>
<evidence type="ECO:0000256" key="4">
    <source>
        <dbReference type="ARBA" id="ARBA00022628"/>
    </source>
</evidence>
<dbReference type="NCBIfam" id="TIGR02505">
    <property type="entry name" value="RTPR"/>
    <property type="match status" value="1"/>
</dbReference>
<evidence type="ECO:0000256" key="3">
    <source>
        <dbReference type="ARBA" id="ARBA00012275"/>
    </source>
</evidence>
<dbReference type="GeneID" id="26640627"/>
<dbReference type="Gene3D" id="3.20.70.20">
    <property type="match status" value="1"/>
</dbReference>
<feature type="domain" description="Ribonucleotide reductase large subunit C-terminal" evidence="13">
    <location>
        <begin position="340"/>
        <end position="470"/>
    </location>
</feature>
<dbReference type="InterPro" id="IPR054158">
    <property type="entry name" value="RNR-II_ins_dom"/>
</dbReference>
<evidence type="ECO:0000256" key="10">
    <source>
        <dbReference type="ARBA" id="ARBA00048987"/>
    </source>
</evidence>
<dbReference type="RefSeq" id="YP_009214313.1">
    <property type="nucleotide sequence ID" value="NC_028960.2"/>
</dbReference>
<evidence type="ECO:0000256" key="9">
    <source>
        <dbReference type="ARBA" id="ARBA00023285"/>
    </source>
</evidence>
<evidence type="ECO:0000256" key="1">
    <source>
        <dbReference type="ARBA" id="ARBA00001922"/>
    </source>
</evidence>
<name>A0A0N9RS78_9CAUD</name>
<dbReference type="Pfam" id="PF02867">
    <property type="entry name" value="Ribonuc_red_lgC"/>
    <property type="match status" value="3"/>
</dbReference>
<dbReference type="EMBL" id="KT438501">
    <property type="protein sequence ID" value="ALH46893.1"/>
    <property type="molecule type" value="Genomic_DNA"/>
</dbReference>
<evidence type="ECO:0000256" key="11">
    <source>
        <dbReference type="PIRSR" id="PIRSR613345-1"/>
    </source>
</evidence>
<dbReference type="GO" id="GO:0008998">
    <property type="term" value="F:ribonucleoside-triphosphate reductase (thioredoxin) activity"/>
    <property type="evidence" value="ECO:0007669"/>
    <property type="project" value="UniProtKB-EC"/>
</dbReference>
<dbReference type="Pfam" id="PF21995">
    <property type="entry name" value="RNR-II_ins_dom"/>
    <property type="match status" value="1"/>
</dbReference>
<feature type="domain" description="B12-dependent ribonucleotide reductase insertion" evidence="15">
    <location>
        <begin position="135"/>
        <end position="236"/>
    </location>
</feature>
<evidence type="ECO:0000256" key="5">
    <source>
        <dbReference type="ARBA" id="ARBA00022705"/>
    </source>
</evidence>
<dbReference type="KEGG" id="vg:26640627"/>
<feature type="domain" description="Ribonucleotide reductase large subunit C-terminal" evidence="13">
    <location>
        <begin position="264"/>
        <end position="328"/>
    </location>
</feature>
<dbReference type="GO" id="GO:0000166">
    <property type="term" value="F:nucleotide binding"/>
    <property type="evidence" value="ECO:0007669"/>
    <property type="project" value="InterPro"/>
</dbReference>
<dbReference type="Proteomes" id="UP000201432">
    <property type="component" value="Segment"/>
</dbReference>
<evidence type="ECO:0000256" key="6">
    <source>
        <dbReference type="ARBA" id="ARBA00023002"/>
    </source>
</evidence>
<evidence type="ECO:0000256" key="8">
    <source>
        <dbReference type="ARBA" id="ARBA00023284"/>
    </source>
</evidence>
<organism evidence="16 17">
    <name type="scientific">Mycobacterium phage Theia</name>
    <dbReference type="NCBI Taxonomy" id="1718172"/>
    <lineage>
        <taxon>Viruses</taxon>
        <taxon>Duplodnaviria</taxon>
        <taxon>Heunggongvirae</taxon>
        <taxon>Uroviricota</taxon>
        <taxon>Caudoviricetes</taxon>
        <taxon>Benedictvirus</taxon>
        <taxon>Benedictvirus theia</taxon>
    </lineage>
</organism>
<feature type="domain" description="Ribonucleotide reductase large subunit C-terminal" evidence="13">
    <location>
        <begin position="506"/>
        <end position="639"/>
    </location>
</feature>
<sequence length="696" mass="77663">MTDEINWGPTGELVYNRTYSRTKPDGSRETWPETVRRVVDGNLALVDSRYHLQGERDELIRLMEEFKILPGGRHLWASGVKNAQHLFNCWVAGWTARPSDHFEFTFMRLMEGGGVGANYSNKYLRSYPPVYQELEVHIVCDPEHPDYEAMKAAGVLSTEYDADWAGAFVIEDSREGWAAALVDLIDTHYSAVVHHKNRVYDVSRVRQAGAKLKTFGGTASGPLPLAEMLINVSRILNDAGNKVGPSGANFRSIPSRGCLTGIGAMEIDHAIAQCVVAGGVRRSARMSMMHWADPQIAEFINCKADSASHWTTNISVEVDDEFWKAVHHGPIGIEFSKYDTADRVLKALSEGAVHNGEPGMWDSSLSNVGEPNRVVCTNPCGEITLEPWEPCNLGHVNLAAFVKDNGRIDYIDLVRAHRLITRFLMRATFSPVADPKSREVLDRNRRIGVGHLGVASFLALRNQRYSEAPTNRNFKDMLRGLAKTVDEAAEDYAHQLRIPVPVKKRTVAPTGTIAKMPGVSEGIHPIFARYFNRRIRFSLLDEQQFNTCNEYAQQGYEVEEDKYAANTMVVTIPTKDTLVQQVVDRYGRDAEDVVESADELSLNEMLAFQAMYQTLWADNAVSFTANVDPDEYTPEDVSDQLKRFSGHIKGSTIFPEKSFEQAPYERITKAEYEAATAKSIADGVDEECASGACPIR</sequence>
<evidence type="ECO:0000313" key="16">
    <source>
        <dbReference type="EMBL" id="ALH46893.1"/>
    </source>
</evidence>
<dbReference type="OrthoDB" id="2980at10239"/>
<protein>
    <recommendedName>
        <fullName evidence="3">ribonucleoside-triphosphate reductase (thioredoxin)</fullName>
        <ecNumber evidence="3">1.17.4.2</ecNumber>
    </recommendedName>
</protein>
<accession>A0A0N9RS78</accession>
<dbReference type="Gene3D" id="3.30.1620.10">
    <property type="entry name" value="b-12 dependent (class ii) ribonucleotide reductase, Chain A, Domain 2"/>
    <property type="match status" value="1"/>
</dbReference>
<dbReference type="GO" id="GO:0004748">
    <property type="term" value="F:ribonucleoside-diphosphate reductase activity, thioredoxin disulfide as acceptor"/>
    <property type="evidence" value="ECO:0007669"/>
    <property type="project" value="InterPro"/>
</dbReference>
<evidence type="ECO:0000259" key="13">
    <source>
        <dbReference type="Pfam" id="PF02867"/>
    </source>
</evidence>
<comment type="cofactor">
    <cofactor evidence="1">
        <name>adenosylcob(III)alamin</name>
        <dbReference type="ChEBI" id="CHEBI:18408"/>
    </cofactor>
</comment>
<dbReference type="InterPro" id="IPR000788">
    <property type="entry name" value="RNR_lg_C"/>
</dbReference>
<dbReference type="Pfam" id="PF17975">
    <property type="entry name" value="RNR_Alpha"/>
    <property type="match status" value="1"/>
</dbReference>
<dbReference type="EC" id="1.17.4.2" evidence="3"/>
<feature type="domain" description="Ribonucleotide reductase alpha-helical" evidence="14">
    <location>
        <begin position="7"/>
        <end position="79"/>
    </location>
</feature>
<feature type="active site" evidence="11">
    <location>
        <position position="380"/>
    </location>
</feature>
<evidence type="ECO:0000256" key="2">
    <source>
        <dbReference type="ARBA" id="ARBA00005654"/>
    </source>
</evidence>
<evidence type="ECO:0000313" key="17">
    <source>
        <dbReference type="Proteomes" id="UP000201432"/>
    </source>
</evidence>
<evidence type="ECO:0000259" key="15">
    <source>
        <dbReference type="Pfam" id="PF21995"/>
    </source>
</evidence>
<dbReference type="GO" id="GO:0006260">
    <property type="term" value="P:DNA replication"/>
    <property type="evidence" value="ECO:0007669"/>
    <property type="project" value="UniProtKB-KW"/>
</dbReference>
<dbReference type="InterPro" id="IPR013345">
    <property type="entry name" value="RTP_Rdtase_AdoCbl-dep"/>
</dbReference>
<keyword evidence="4" id="KW-0846">Cobalamin</keyword>
<keyword evidence="8" id="KW-0676">Redox-active center</keyword>
<evidence type="ECO:0000259" key="14">
    <source>
        <dbReference type="Pfam" id="PF17975"/>
    </source>
</evidence>
<keyword evidence="17" id="KW-1185">Reference proteome</keyword>
<keyword evidence="9" id="KW-0170">Cobalt</keyword>
<dbReference type="PANTHER" id="PTHR43371">
    <property type="entry name" value="VITAMIN B12-DEPENDENT RIBONUCLEOTIDE REDUCTASE"/>
    <property type="match status" value="1"/>
</dbReference>
<comment type="similarity">
    <text evidence="2">Belongs to the class II ribonucleoside-triphosphate reductase family.</text>
</comment>
<reference evidence="16" key="1">
    <citation type="submission" date="2018-02" db="EMBL/GenBank/DDBJ databases">
        <authorList>
            <person name="Karuturi S."/>
            <person name="Chitta P."/>
            <person name="Kapyur S.N."/>
            <person name="Kettlewell J.M."/>
            <person name="Anderson J."/>
            <person name="Padolina J."/>
            <person name="Johnson A."/>
            <person name="Serrano M.G."/>
            <person name="Buck G."/>
            <person name="Lee V."/>
            <person name="Wang Y."/>
            <person name="Carvalho R."/>
            <person name="Voegtly L."/>
            <person name="Shi R."/>
            <person name="Duckworth R."/>
            <person name="Loviza R."/>
            <person name="Walstead R."/>
            <person name="Shah Z."/>
            <person name="Kiflezghi M."/>
            <person name="Wade K."/>
            <person name="Hughes L.E."/>
            <person name="Bradley K.W."/>
            <person name="Asai D.J."/>
            <person name="Bowman C.A."/>
            <person name="Russell D.A."/>
            <person name="Pope W.H."/>
            <person name="Jacobs-Sera D."/>
            <person name="Hendrix R.W."/>
            <person name="Hatfull G.F."/>
        </authorList>
    </citation>
    <scope>NUCLEOTIDE SEQUENCE</scope>
</reference>
<keyword evidence="7 12" id="KW-1015">Disulfide bond</keyword>
<dbReference type="SUPFAM" id="SSF51998">
    <property type="entry name" value="PFL-like glycyl radical enzymes"/>
    <property type="match status" value="1"/>
</dbReference>
<keyword evidence="5" id="KW-0235">DNA replication</keyword>
<dbReference type="GO" id="GO:0031419">
    <property type="term" value="F:cobalamin binding"/>
    <property type="evidence" value="ECO:0007669"/>
    <property type="project" value="UniProtKB-KW"/>
</dbReference>
<dbReference type="InterPro" id="IPR050862">
    <property type="entry name" value="RdRp_reductase_class-2"/>
</dbReference>